<dbReference type="Gene3D" id="3.40.190.290">
    <property type="match status" value="1"/>
</dbReference>
<dbReference type="PROSITE" id="PS50931">
    <property type="entry name" value="HTH_LYSR"/>
    <property type="match status" value="1"/>
</dbReference>
<gene>
    <name evidence="6" type="ORF">SAMN05421742_101458</name>
</gene>
<dbReference type="SUPFAM" id="SSF46785">
    <property type="entry name" value="Winged helix' DNA-binding domain"/>
    <property type="match status" value="1"/>
</dbReference>
<dbReference type="Gene3D" id="1.10.10.10">
    <property type="entry name" value="Winged helix-like DNA-binding domain superfamily/Winged helix DNA-binding domain"/>
    <property type="match status" value="1"/>
</dbReference>
<keyword evidence="3 6" id="KW-0238">DNA-binding</keyword>
<dbReference type="EMBL" id="FNCV01000001">
    <property type="protein sequence ID" value="SDG51964.1"/>
    <property type="molecule type" value="Genomic_DNA"/>
</dbReference>
<dbReference type="GO" id="GO:0003700">
    <property type="term" value="F:DNA-binding transcription factor activity"/>
    <property type="evidence" value="ECO:0007669"/>
    <property type="project" value="InterPro"/>
</dbReference>
<keyword evidence="7" id="KW-1185">Reference proteome</keyword>
<dbReference type="AlphaFoldDB" id="A0A1G7UWX1"/>
<dbReference type="PANTHER" id="PTHR30126:SF91">
    <property type="entry name" value="LYSR FAMILY TRANSCRIPTIONAL REGULATOR"/>
    <property type="match status" value="1"/>
</dbReference>
<evidence type="ECO:0000256" key="1">
    <source>
        <dbReference type="ARBA" id="ARBA00009437"/>
    </source>
</evidence>
<keyword evidence="2" id="KW-0805">Transcription regulation</keyword>
<dbReference type="Pfam" id="PF03466">
    <property type="entry name" value="LysR_substrate"/>
    <property type="match status" value="1"/>
</dbReference>
<dbReference type="PANTHER" id="PTHR30126">
    <property type="entry name" value="HTH-TYPE TRANSCRIPTIONAL REGULATOR"/>
    <property type="match status" value="1"/>
</dbReference>
<dbReference type="RefSeq" id="WP_092614725.1">
    <property type="nucleotide sequence ID" value="NZ_FNCV01000001.1"/>
</dbReference>
<evidence type="ECO:0000256" key="4">
    <source>
        <dbReference type="ARBA" id="ARBA00023163"/>
    </source>
</evidence>
<proteinExistence type="inferred from homology"/>
<feature type="domain" description="HTH lysR-type" evidence="5">
    <location>
        <begin position="7"/>
        <end position="65"/>
    </location>
</feature>
<accession>A0A1G7UWX1</accession>
<organism evidence="6 7">
    <name type="scientific">Roseospirillum parvum</name>
    <dbReference type="NCBI Taxonomy" id="83401"/>
    <lineage>
        <taxon>Bacteria</taxon>
        <taxon>Pseudomonadati</taxon>
        <taxon>Pseudomonadota</taxon>
        <taxon>Alphaproteobacteria</taxon>
        <taxon>Rhodospirillales</taxon>
        <taxon>Rhodospirillaceae</taxon>
        <taxon>Roseospirillum</taxon>
    </lineage>
</organism>
<evidence type="ECO:0000256" key="2">
    <source>
        <dbReference type="ARBA" id="ARBA00023015"/>
    </source>
</evidence>
<evidence type="ECO:0000256" key="3">
    <source>
        <dbReference type="ARBA" id="ARBA00023125"/>
    </source>
</evidence>
<dbReference type="GO" id="GO:0000976">
    <property type="term" value="F:transcription cis-regulatory region binding"/>
    <property type="evidence" value="ECO:0007669"/>
    <property type="project" value="TreeGrafter"/>
</dbReference>
<keyword evidence="4" id="KW-0804">Transcription</keyword>
<dbReference type="InterPro" id="IPR036388">
    <property type="entry name" value="WH-like_DNA-bd_sf"/>
</dbReference>
<dbReference type="Pfam" id="PF00126">
    <property type="entry name" value="HTH_1"/>
    <property type="match status" value="1"/>
</dbReference>
<reference evidence="7" key="1">
    <citation type="submission" date="2016-10" db="EMBL/GenBank/DDBJ databases">
        <authorList>
            <person name="Varghese N."/>
            <person name="Submissions S."/>
        </authorList>
    </citation>
    <scope>NUCLEOTIDE SEQUENCE [LARGE SCALE GENOMIC DNA]</scope>
    <source>
        <strain evidence="7">930I</strain>
    </source>
</reference>
<comment type="similarity">
    <text evidence="1">Belongs to the LysR transcriptional regulatory family.</text>
</comment>
<evidence type="ECO:0000259" key="5">
    <source>
        <dbReference type="PROSITE" id="PS50931"/>
    </source>
</evidence>
<dbReference type="InterPro" id="IPR000847">
    <property type="entry name" value="LysR_HTH_N"/>
</dbReference>
<dbReference type="Proteomes" id="UP000217076">
    <property type="component" value="Unassembled WGS sequence"/>
</dbReference>
<evidence type="ECO:0000313" key="7">
    <source>
        <dbReference type="Proteomes" id="UP000217076"/>
    </source>
</evidence>
<dbReference type="InterPro" id="IPR036390">
    <property type="entry name" value="WH_DNA-bd_sf"/>
</dbReference>
<evidence type="ECO:0000313" key="6">
    <source>
        <dbReference type="EMBL" id="SDG51964.1"/>
    </source>
</evidence>
<name>A0A1G7UWX1_9PROT</name>
<dbReference type="SUPFAM" id="SSF53850">
    <property type="entry name" value="Periplasmic binding protein-like II"/>
    <property type="match status" value="1"/>
</dbReference>
<protein>
    <submittedName>
        <fullName evidence="6">DNA-binding transcriptional regulator, LysR family</fullName>
    </submittedName>
</protein>
<dbReference type="InterPro" id="IPR005119">
    <property type="entry name" value="LysR_subst-bd"/>
</dbReference>
<sequence>MSQPAPPTLDQVRIFLAVADSGSFAAAGRRLNRAVSVISYGIGNLEAQLGVRLFRRQGTRKPVLTDAGRAVLAEARTIDAALAGLQAKVASLRAGQEAEVDLVVDVMVPYPRLAAVLGDFAEAFPHVTLRLHMETLGAVSQMVRDGEAVVGLSGPLESVVPGVERQAAGAVPLVTVAAPNHPLARLGTIPPGEASRHVQLVISDRSQATEGRDFSVTGLRTWRLADLGAKHALLRQGIGWGNMPLHLVEADLMTGTLSRLDLPDHQVDLYHFFGVWRADTPPGPAAQWLLDRFTELGRDDCATAGRG</sequence>
<dbReference type="OrthoDB" id="196624at2"/>
<dbReference type="STRING" id="83401.SAMN05421742_101458"/>